<keyword evidence="1" id="KW-0175">Coiled coil</keyword>
<dbReference type="AlphaFoldDB" id="A0A1Y1WQC7"/>
<proteinExistence type="predicted"/>
<evidence type="ECO:0000313" key="3">
    <source>
        <dbReference type="Proteomes" id="UP000193920"/>
    </source>
</evidence>
<protein>
    <submittedName>
        <fullName evidence="2">Uncharacterized protein</fullName>
    </submittedName>
</protein>
<accession>A0A1Y1WQC7</accession>
<dbReference type="Proteomes" id="UP000193920">
    <property type="component" value="Unassembled WGS sequence"/>
</dbReference>
<organism evidence="2 3">
    <name type="scientific">Neocallimastix californiae</name>
    <dbReference type="NCBI Taxonomy" id="1754190"/>
    <lineage>
        <taxon>Eukaryota</taxon>
        <taxon>Fungi</taxon>
        <taxon>Fungi incertae sedis</taxon>
        <taxon>Chytridiomycota</taxon>
        <taxon>Chytridiomycota incertae sedis</taxon>
        <taxon>Neocallimastigomycetes</taxon>
        <taxon>Neocallimastigales</taxon>
        <taxon>Neocallimastigaceae</taxon>
        <taxon>Neocallimastix</taxon>
    </lineage>
</organism>
<feature type="coiled-coil region" evidence="1">
    <location>
        <begin position="621"/>
        <end position="660"/>
    </location>
</feature>
<evidence type="ECO:0000313" key="2">
    <source>
        <dbReference type="EMBL" id="ORX75488.1"/>
    </source>
</evidence>
<keyword evidence="3" id="KW-1185">Reference proteome</keyword>
<dbReference type="EMBL" id="MCOG01001790">
    <property type="protein sequence ID" value="ORX75488.1"/>
    <property type="molecule type" value="Genomic_DNA"/>
</dbReference>
<gene>
    <name evidence="2" type="ORF">LY90DRAFT_679849</name>
</gene>
<sequence>MFRDKKLNSNILLGEEFSINDADEDNDDNNNKIKNLTPKKMYKNAEKVHDVWNGLMDDYLNNEEEFNEKESEDFINNLNEFINGWKDNVSKHSNSKNEFTENVTEEDINNLKIKMKKIKSIHENHYKPLIDENGDDSVNELEYNSDSQSDLYKNKLIENINNAYSLLNENNEEIHICMLFNFGKDDNKEFDEDRTEEIDLLLEDIDQMNINANDKEEFKNKLLYLYNEFDKLWKVFEEDNTNNDEIKNNSETVLKLRNAFAKKLKKEYFNDNEIQSIQIIDESNIKSSNIINLDHLNVDKSNFIDYISNDINSKSYIKLFFDNMKIKVLMLDENQNELSDGIYKDIKLLETNIMKKIQDMKSYSSAEGHFEEADHLLELISNYNDLISVCIHENKVNDDGVTDIIKAIDIDSDDELKNRLKYIATKKENEGINKIFKENSDKFKNNENKEKFENYINTNGDDAIRFTFGNDSVNKGTLKDFNRLLKSPANSEGEAIVSIMENSSDEYGVSEISDSYKLKLGLIKCASPMSRDPKDIDDIATVSNKLIKISKNWSNIETYQEHNFRTFMNFLTSVNKYDDYAVGNVENVKNNEEGFIDLSSTYNNEENSLEINSYHDIFSNMNDLLLEINEFENSLNNDDKEQVKEQLNEIKSNIDNAMNELYKHIKGSKIKLAESAGRENSEQFNKAINEFNEISNGAKMLFKTHAKLSSSDNSNSSSNFESKLNSLSKISSIKNVNSKLGLKNKNKNKALLMKKAIRKIKRFA</sequence>
<reference evidence="2 3" key="1">
    <citation type="submission" date="2016-08" db="EMBL/GenBank/DDBJ databases">
        <title>A Parts List for Fungal Cellulosomes Revealed by Comparative Genomics.</title>
        <authorList>
            <consortium name="DOE Joint Genome Institute"/>
            <person name="Haitjema C.H."/>
            <person name="Gilmore S.P."/>
            <person name="Henske J.K."/>
            <person name="Solomon K.V."/>
            <person name="De Groot R."/>
            <person name="Kuo A."/>
            <person name="Mondo S.J."/>
            <person name="Salamov A.A."/>
            <person name="Labutti K."/>
            <person name="Zhao Z."/>
            <person name="Chiniquy J."/>
            <person name="Barry K."/>
            <person name="Brewer H.M."/>
            <person name="Purvine S.O."/>
            <person name="Wright A.T."/>
            <person name="Boxma B."/>
            <person name="Van Alen T."/>
            <person name="Hackstein J.H."/>
            <person name="Baker S.E."/>
            <person name="Grigoriev I.V."/>
            <person name="O'Malley M.A."/>
        </authorList>
    </citation>
    <scope>NUCLEOTIDE SEQUENCE [LARGE SCALE GENOMIC DNA]</scope>
    <source>
        <strain evidence="2 3">G1</strain>
    </source>
</reference>
<dbReference type="OrthoDB" id="10457360at2759"/>
<evidence type="ECO:0000256" key="1">
    <source>
        <dbReference type="SAM" id="Coils"/>
    </source>
</evidence>
<name>A0A1Y1WQC7_9FUNG</name>
<comment type="caution">
    <text evidence="2">The sequence shown here is derived from an EMBL/GenBank/DDBJ whole genome shotgun (WGS) entry which is preliminary data.</text>
</comment>